<evidence type="ECO:0000313" key="2">
    <source>
        <dbReference type="EMBL" id="CDE31910.1"/>
    </source>
</evidence>
<dbReference type="AlphaFoldDB" id="R7GXS3"/>
<protein>
    <recommendedName>
        <fullName evidence="3">Hemin-binding protein</fullName>
    </recommendedName>
</protein>
<dbReference type="EMBL" id="CBIT010000111">
    <property type="protein sequence ID" value="CDE31910.1"/>
    <property type="molecule type" value="Genomic_DNA"/>
</dbReference>
<dbReference type="RefSeq" id="WP_022430378.1">
    <property type="nucleotide sequence ID" value="NZ_FR899251.1"/>
</dbReference>
<name>R7GXS3_9BACT</name>
<evidence type="ECO:0008006" key="3">
    <source>
        <dbReference type="Google" id="ProtNLM"/>
    </source>
</evidence>
<dbReference type="Pfam" id="PF11551">
    <property type="entry name" value="Omp28"/>
    <property type="match status" value="1"/>
</dbReference>
<gene>
    <name evidence="2" type="ORF">BN741_01169</name>
</gene>
<sequence>MKKFLLSVAALAMSFAASAQVDVQHQRVGVVEQSPYFAQQSAVVHKAAKRIAANQRWVGYYSSDALAAAHKGMGIYNFPGDNKVAICLSEAILKPYVGKNIVGLRFGLCEEIGSSSISLYKSASSKPGDVCRSANVEKCVIGWNEVKFSEPYPIKAGEELYAGYTYTQLADNTDTKSYPFSAVKDGLADQPLWVYCKLGNDTGWYNFSMGGYNISIQVLVEGDFAEYDVMPSDFGTVKGAINSNVETSVEFTNNAVEAVSSLDYIVSVDGVAGSEQHVAISPSVGYNKIGTFKVSIPCGSTEGLKNVKVEVTKVNGHKNGGATIVAEGKLSVAANVYKRNLCIEEFTTEQCGNCPRVAGYLHGYLETADPNRVFAVCHHAGYYTDWLTKSCDKTLLYLYNDGGSTFAPAMMFNREPDFKSTYATGQKDNVVIPGSATEISKYASKYLDKTMADAKLDVSVAYNESESKAVIVVTGESNDAYDKESALLTLYLTEDNVEAKDQSGVSFGTTYYHQHVIRDFNSAWGDKVTWEGNKFSATYEFDVNSAWKKDDLKVVAFLNKHSTKSRIDNRIENVAGKNLVQNSTSIESVGSAYNVVEVARYNAAGQRISGKQKGLNIVKLSNGKTLKVMVK</sequence>
<reference evidence="2" key="1">
    <citation type="submission" date="2012-11" db="EMBL/GenBank/DDBJ databases">
        <title>Dependencies among metagenomic species, viruses, plasmids and units of genetic variation.</title>
        <authorList>
            <person name="Nielsen H.B."/>
            <person name="Almeida M."/>
            <person name="Juncker A.S."/>
            <person name="Rasmussen S."/>
            <person name="Li J."/>
            <person name="Sunagawa S."/>
            <person name="Plichta D."/>
            <person name="Gautier L."/>
            <person name="Le Chatelier E."/>
            <person name="Peletier E."/>
            <person name="Bonde I."/>
            <person name="Nielsen T."/>
            <person name="Manichanh C."/>
            <person name="Arumugam M."/>
            <person name="Batto J."/>
            <person name="Santos M.B.Q.D."/>
            <person name="Blom N."/>
            <person name="Borruel N."/>
            <person name="Burgdorf K.S."/>
            <person name="Boumezbeur F."/>
            <person name="Casellas F."/>
            <person name="Dore J."/>
            <person name="Guarner F."/>
            <person name="Hansen T."/>
            <person name="Hildebrand F."/>
            <person name="Kaas R.S."/>
            <person name="Kennedy S."/>
            <person name="Kristiansen K."/>
            <person name="Kultima J.R."/>
            <person name="Leonard P."/>
            <person name="Levenez F."/>
            <person name="Lund O."/>
            <person name="Moumen B."/>
            <person name="Le Paslier D."/>
            <person name="Pons N."/>
            <person name="Pedersen O."/>
            <person name="Prifti E."/>
            <person name="Qin J."/>
            <person name="Raes J."/>
            <person name="Tap J."/>
            <person name="Tims S."/>
            <person name="Ussery D.W."/>
            <person name="Yamada T."/>
            <person name="MetaHit consortium"/>
            <person name="Renault P."/>
            <person name="Sicheritz-Ponten T."/>
            <person name="Bork P."/>
            <person name="Wang J."/>
            <person name="Brunak S."/>
            <person name="Ehrlich S.D."/>
        </authorList>
    </citation>
    <scope>NUCLEOTIDE SEQUENCE [LARGE SCALE GENOMIC DNA]</scope>
</reference>
<keyword evidence="1" id="KW-0732">Signal</keyword>
<feature type="signal peptide" evidence="1">
    <location>
        <begin position="1"/>
        <end position="19"/>
    </location>
</feature>
<dbReference type="InterPro" id="IPR013783">
    <property type="entry name" value="Ig-like_fold"/>
</dbReference>
<proteinExistence type="predicted"/>
<dbReference type="Gene3D" id="2.60.40.10">
    <property type="entry name" value="Immunoglobulins"/>
    <property type="match status" value="1"/>
</dbReference>
<dbReference type="STRING" id="1263103.BN741_01169"/>
<evidence type="ECO:0000256" key="1">
    <source>
        <dbReference type="SAM" id="SignalP"/>
    </source>
</evidence>
<accession>R7GXS3</accession>
<dbReference type="InterPro" id="IPR021615">
    <property type="entry name" value="Omp28"/>
</dbReference>
<dbReference type="Proteomes" id="UP000018072">
    <property type="component" value="Unassembled WGS sequence"/>
</dbReference>
<organism evidence="2">
    <name type="scientific">Leyella stercorea CAG:629</name>
    <dbReference type="NCBI Taxonomy" id="1263103"/>
    <lineage>
        <taxon>Bacteria</taxon>
        <taxon>Pseudomonadati</taxon>
        <taxon>Bacteroidota</taxon>
        <taxon>Bacteroidia</taxon>
        <taxon>Bacteroidales</taxon>
        <taxon>Prevotellaceae</taxon>
        <taxon>Leyella</taxon>
    </lineage>
</organism>
<feature type="chain" id="PRO_5004446728" description="Hemin-binding protein" evidence="1">
    <location>
        <begin position="20"/>
        <end position="631"/>
    </location>
</feature>
<comment type="caution">
    <text evidence="2">The sequence shown here is derived from an EMBL/GenBank/DDBJ whole genome shotgun (WGS) entry which is preliminary data.</text>
</comment>